<comment type="caution">
    <text evidence="9">The sequence shown here is derived from an EMBL/GenBank/DDBJ whole genome shotgun (WGS) entry which is preliminary data.</text>
</comment>
<comment type="similarity">
    <text evidence="7">Belongs to the binding-protein-dependent transport system permease family.</text>
</comment>
<evidence type="ECO:0000256" key="4">
    <source>
        <dbReference type="ARBA" id="ARBA00022692"/>
    </source>
</evidence>
<evidence type="ECO:0000259" key="8">
    <source>
        <dbReference type="PROSITE" id="PS50928"/>
    </source>
</evidence>
<evidence type="ECO:0000256" key="5">
    <source>
        <dbReference type="ARBA" id="ARBA00022989"/>
    </source>
</evidence>
<feature type="transmembrane region" description="Helical" evidence="7">
    <location>
        <begin position="133"/>
        <end position="156"/>
    </location>
</feature>
<feature type="transmembrane region" description="Helical" evidence="7">
    <location>
        <begin position="100"/>
        <end position="121"/>
    </location>
</feature>
<feature type="domain" description="ABC transmembrane type-1" evidence="8">
    <location>
        <begin position="94"/>
        <end position="229"/>
    </location>
</feature>
<dbReference type="InterPro" id="IPR035906">
    <property type="entry name" value="MetI-like_sf"/>
</dbReference>
<dbReference type="Proteomes" id="UP000712673">
    <property type="component" value="Unassembled WGS sequence"/>
</dbReference>
<dbReference type="InterPro" id="IPR000515">
    <property type="entry name" value="MetI-like"/>
</dbReference>
<feature type="transmembrane region" description="Helical" evidence="7">
    <location>
        <begin position="9"/>
        <end position="29"/>
    </location>
</feature>
<evidence type="ECO:0000313" key="10">
    <source>
        <dbReference type="Proteomes" id="UP000712673"/>
    </source>
</evidence>
<dbReference type="GO" id="GO:0005886">
    <property type="term" value="C:plasma membrane"/>
    <property type="evidence" value="ECO:0007669"/>
    <property type="project" value="UniProtKB-SubCell"/>
</dbReference>
<dbReference type="InterPro" id="IPR045621">
    <property type="entry name" value="BPD_transp_1_N"/>
</dbReference>
<keyword evidence="6 7" id="KW-0472">Membrane</keyword>
<evidence type="ECO:0000256" key="3">
    <source>
        <dbReference type="ARBA" id="ARBA00022475"/>
    </source>
</evidence>
<dbReference type="CDD" id="cd06261">
    <property type="entry name" value="TM_PBP2"/>
    <property type="match status" value="1"/>
</dbReference>
<keyword evidence="5 7" id="KW-1133">Transmembrane helix</keyword>
<organism evidence="9 10">
    <name type="scientific">Tectimicrobiota bacterium</name>
    <dbReference type="NCBI Taxonomy" id="2528274"/>
    <lineage>
        <taxon>Bacteria</taxon>
        <taxon>Pseudomonadati</taxon>
        <taxon>Nitrospinota/Tectimicrobiota group</taxon>
        <taxon>Candidatus Tectimicrobiota</taxon>
    </lineage>
</organism>
<evidence type="ECO:0000256" key="1">
    <source>
        <dbReference type="ARBA" id="ARBA00004651"/>
    </source>
</evidence>
<keyword evidence="2 7" id="KW-0813">Transport</keyword>
<proteinExistence type="inferred from homology"/>
<protein>
    <submittedName>
        <fullName evidence="9">ABC transporter permease</fullName>
    </submittedName>
</protein>
<gene>
    <name evidence="9" type="ORF">FJZ47_22355</name>
</gene>
<dbReference type="Pfam" id="PF19300">
    <property type="entry name" value="BPD_transp_1_N"/>
    <property type="match status" value="1"/>
</dbReference>
<dbReference type="PANTHER" id="PTHR43163">
    <property type="entry name" value="DIPEPTIDE TRANSPORT SYSTEM PERMEASE PROTEIN DPPB-RELATED"/>
    <property type="match status" value="1"/>
</dbReference>
<sequence length="229" mass="25526">MHRYILTRLFYAFISLMLLSVTIFCMVRITGDPVVLMADPGAKEEDLQALRKELGLDRTYIEQYIIFISKLARGDFGKSFMYRVPVLELYLQRLPASVELAGAAMAISIVLGIPLGIFSAVRVNTWLDSFSNVFANLGLAMPSFWLGIMLMLIFAVNLQWLPVQGSGTYKHIIMPAVALGLVFSAANMRLARSAMLEVLGGEYIKLARIKGLPERLVILKHAFKNAIIP</sequence>
<accession>A0A938B4J0</accession>
<name>A0A938B4J0_UNCTE</name>
<dbReference type="GO" id="GO:0071916">
    <property type="term" value="F:dipeptide transmembrane transporter activity"/>
    <property type="evidence" value="ECO:0007669"/>
    <property type="project" value="TreeGrafter"/>
</dbReference>
<evidence type="ECO:0000256" key="2">
    <source>
        <dbReference type="ARBA" id="ARBA00022448"/>
    </source>
</evidence>
<evidence type="ECO:0000313" key="9">
    <source>
        <dbReference type="EMBL" id="MBM3226516.1"/>
    </source>
</evidence>
<dbReference type="PANTHER" id="PTHR43163:SF6">
    <property type="entry name" value="DIPEPTIDE TRANSPORT SYSTEM PERMEASE PROTEIN DPPB-RELATED"/>
    <property type="match status" value="1"/>
</dbReference>
<dbReference type="PROSITE" id="PS50928">
    <property type="entry name" value="ABC_TM1"/>
    <property type="match status" value="1"/>
</dbReference>
<dbReference type="EMBL" id="VGLS01000939">
    <property type="protein sequence ID" value="MBM3226516.1"/>
    <property type="molecule type" value="Genomic_DNA"/>
</dbReference>
<keyword evidence="3" id="KW-1003">Cell membrane</keyword>
<comment type="subcellular location">
    <subcellularLocation>
        <location evidence="1 7">Cell membrane</location>
        <topology evidence="1 7">Multi-pass membrane protein</topology>
    </subcellularLocation>
</comment>
<feature type="non-terminal residue" evidence="9">
    <location>
        <position position="229"/>
    </location>
</feature>
<evidence type="ECO:0000256" key="6">
    <source>
        <dbReference type="ARBA" id="ARBA00023136"/>
    </source>
</evidence>
<dbReference type="Pfam" id="PF00528">
    <property type="entry name" value="BPD_transp_1"/>
    <property type="match status" value="1"/>
</dbReference>
<reference evidence="9" key="1">
    <citation type="submission" date="2019-03" db="EMBL/GenBank/DDBJ databases">
        <title>Lake Tanganyika Metagenome-Assembled Genomes (MAGs).</title>
        <authorList>
            <person name="Tran P."/>
        </authorList>
    </citation>
    <scope>NUCLEOTIDE SEQUENCE</scope>
    <source>
        <strain evidence="9">K_DeepCast_65m_m2_066</strain>
    </source>
</reference>
<keyword evidence="4 7" id="KW-0812">Transmembrane</keyword>
<dbReference type="AlphaFoldDB" id="A0A938B4J0"/>
<evidence type="ECO:0000256" key="7">
    <source>
        <dbReference type="RuleBase" id="RU363032"/>
    </source>
</evidence>
<dbReference type="SUPFAM" id="SSF161098">
    <property type="entry name" value="MetI-like"/>
    <property type="match status" value="1"/>
</dbReference>
<feature type="transmembrane region" description="Helical" evidence="7">
    <location>
        <begin position="168"/>
        <end position="186"/>
    </location>
</feature>
<dbReference type="Gene3D" id="1.10.3720.10">
    <property type="entry name" value="MetI-like"/>
    <property type="match status" value="1"/>
</dbReference>